<dbReference type="Proteomes" id="UP000031030">
    <property type="component" value="Unassembled WGS sequence"/>
</dbReference>
<comment type="caution">
    <text evidence="2">The sequence shown here is derived from an EMBL/GenBank/DDBJ whole genome shotgun (WGS) entry which is preliminary data.</text>
</comment>
<evidence type="ECO:0000256" key="1">
    <source>
        <dbReference type="SAM" id="MobiDB-lite"/>
    </source>
</evidence>
<dbReference type="AlphaFoldDB" id="A0A0B2A5Q8"/>
<dbReference type="RefSeq" id="WP_039400483.1">
    <property type="nucleotide sequence ID" value="NZ_JTDK01000012.1"/>
</dbReference>
<organism evidence="2 3">
    <name type="scientific">Microbacterium mangrovi</name>
    <dbReference type="NCBI Taxonomy" id="1348253"/>
    <lineage>
        <taxon>Bacteria</taxon>
        <taxon>Bacillati</taxon>
        <taxon>Actinomycetota</taxon>
        <taxon>Actinomycetes</taxon>
        <taxon>Micrococcales</taxon>
        <taxon>Microbacteriaceae</taxon>
        <taxon>Microbacterium</taxon>
    </lineage>
</organism>
<evidence type="ECO:0000313" key="2">
    <source>
        <dbReference type="EMBL" id="KHK96893.1"/>
    </source>
</evidence>
<sequence>MPATQRSAAIEGTRPPVAADPRARVRGRARWARVAAAGLAASALVVGATAAATAETRAAWTDATRVSASVTSGAWSALGSCTALNSAGAAVGTCAITSIVYDATGALNKHVRSYYATFSVSSSAASAVVFQANLGAATVRTDTSVGAWTWTSAFTIAGLQMTPTSPCAALPSLSGRATSANWATLPTVPFQIADARSAVQGSPSCS</sequence>
<evidence type="ECO:0000313" key="3">
    <source>
        <dbReference type="Proteomes" id="UP000031030"/>
    </source>
</evidence>
<reference evidence="2 3" key="1">
    <citation type="submission" date="2014-11" db="EMBL/GenBank/DDBJ databases">
        <title>Genome sequence of Microbacterium mangrovi MUSC 115(T).</title>
        <authorList>
            <person name="Lee L.-H."/>
        </authorList>
    </citation>
    <scope>NUCLEOTIDE SEQUENCE [LARGE SCALE GENOMIC DNA]</scope>
    <source>
        <strain evidence="2 3">MUSC 115</strain>
    </source>
</reference>
<protein>
    <submittedName>
        <fullName evidence="2">Uncharacterized protein</fullName>
    </submittedName>
</protein>
<keyword evidence="3" id="KW-1185">Reference proteome</keyword>
<accession>A0A0B2A5Q8</accession>
<name>A0A0B2A5Q8_9MICO</name>
<dbReference type="EMBL" id="JTDK01000012">
    <property type="protein sequence ID" value="KHK96893.1"/>
    <property type="molecule type" value="Genomic_DNA"/>
</dbReference>
<feature type="region of interest" description="Disordered" evidence="1">
    <location>
        <begin position="1"/>
        <end position="23"/>
    </location>
</feature>
<gene>
    <name evidence="2" type="ORF">LK09_13680</name>
</gene>
<proteinExistence type="predicted"/>